<dbReference type="Gene3D" id="1.10.287.130">
    <property type="match status" value="1"/>
</dbReference>
<gene>
    <name evidence="10" type="ORF">SAMN05444377_10886</name>
</gene>
<dbReference type="STRING" id="1124188.SAMN05444377_10886"/>
<evidence type="ECO:0000256" key="3">
    <source>
        <dbReference type="ARBA" id="ARBA00022553"/>
    </source>
</evidence>
<dbReference type="EMBL" id="FQVQ01000008">
    <property type="protein sequence ID" value="SHF41730.1"/>
    <property type="molecule type" value="Genomic_DNA"/>
</dbReference>
<keyword evidence="7 8" id="KW-1133">Transmembrane helix</keyword>
<evidence type="ECO:0000313" key="10">
    <source>
        <dbReference type="EMBL" id="SHF41730.1"/>
    </source>
</evidence>
<keyword evidence="6 10" id="KW-0418">Kinase</keyword>
<evidence type="ECO:0000256" key="1">
    <source>
        <dbReference type="ARBA" id="ARBA00000085"/>
    </source>
</evidence>
<evidence type="ECO:0000256" key="8">
    <source>
        <dbReference type="SAM" id="Phobius"/>
    </source>
</evidence>
<evidence type="ECO:0000313" key="11">
    <source>
        <dbReference type="Proteomes" id="UP000184147"/>
    </source>
</evidence>
<dbReference type="InterPro" id="IPR050428">
    <property type="entry name" value="TCS_sensor_his_kinase"/>
</dbReference>
<dbReference type="SUPFAM" id="SSF55874">
    <property type="entry name" value="ATPase domain of HSP90 chaperone/DNA topoisomerase II/histidine kinase"/>
    <property type="match status" value="1"/>
</dbReference>
<dbReference type="PROSITE" id="PS50109">
    <property type="entry name" value="HIS_KIN"/>
    <property type="match status" value="1"/>
</dbReference>
<dbReference type="EC" id="2.7.13.3" evidence="2"/>
<evidence type="ECO:0000259" key="9">
    <source>
        <dbReference type="PROSITE" id="PS50109"/>
    </source>
</evidence>
<dbReference type="AlphaFoldDB" id="A0A1M5BHB7"/>
<dbReference type="PANTHER" id="PTHR45436">
    <property type="entry name" value="SENSOR HISTIDINE KINASE YKOH"/>
    <property type="match status" value="1"/>
</dbReference>
<proteinExistence type="predicted"/>
<dbReference type="InterPro" id="IPR003594">
    <property type="entry name" value="HATPase_dom"/>
</dbReference>
<keyword evidence="11" id="KW-1185">Reference proteome</keyword>
<dbReference type="CDD" id="cd00082">
    <property type="entry name" value="HisKA"/>
    <property type="match status" value="1"/>
</dbReference>
<dbReference type="SMART" id="SM00388">
    <property type="entry name" value="HisKA"/>
    <property type="match status" value="1"/>
</dbReference>
<dbReference type="SUPFAM" id="SSF47384">
    <property type="entry name" value="Homodimeric domain of signal transducing histidine kinase"/>
    <property type="match status" value="1"/>
</dbReference>
<organism evidence="10 11">
    <name type="scientific">Flavobacterium fontis</name>
    <dbReference type="NCBI Taxonomy" id="1124188"/>
    <lineage>
        <taxon>Bacteria</taxon>
        <taxon>Pseudomonadati</taxon>
        <taxon>Bacteroidota</taxon>
        <taxon>Flavobacteriia</taxon>
        <taxon>Flavobacteriales</taxon>
        <taxon>Flavobacteriaceae</taxon>
        <taxon>Flavobacterium</taxon>
    </lineage>
</organism>
<name>A0A1M5BHB7_9FLAO</name>
<dbReference type="GO" id="GO:0000155">
    <property type="term" value="F:phosphorelay sensor kinase activity"/>
    <property type="evidence" value="ECO:0007669"/>
    <property type="project" value="InterPro"/>
</dbReference>
<dbReference type="Proteomes" id="UP000184147">
    <property type="component" value="Unassembled WGS sequence"/>
</dbReference>
<accession>A0A1M5BHB7</accession>
<dbReference type="Pfam" id="PF00512">
    <property type="entry name" value="HisKA"/>
    <property type="match status" value="1"/>
</dbReference>
<dbReference type="InterPro" id="IPR036890">
    <property type="entry name" value="HATPase_C_sf"/>
</dbReference>
<protein>
    <recommendedName>
        <fullName evidence="2">histidine kinase</fullName>
        <ecNumber evidence="2">2.7.13.3</ecNumber>
    </recommendedName>
</protein>
<feature type="transmembrane region" description="Helical" evidence="8">
    <location>
        <begin position="12"/>
        <end position="31"/>
    </location>
</feature>
<reference evidence="10 11" key="1">
    <citation type="submission" date="2016-11" db="EMBL/GenBank/DDBJ databases">
        <authorList>
            <person name="Jaros S."/>
            <person name="Januszkiewicz K."/>
            <person name="Wedrychowicz H."/>
        </authorList>
    </citation>
    <scope>NUCLEOTIDE SEQUENCE [LARGE SCALE GENOMIC DNA]</scope>
    <source>
        <strain evidence="10 11">DSM 25660</strain>
    </source>
</reference>
<dbReference type="InterPro" id="IPR036097">
    <property type="entry name" value="HisK_dim/P_sf"/>
</dbReference>
<dbReference type="Gene3D" id="3.30.565.10">
    <property type="entry name" value="Histidine kinase-like ATPase, C-terminal domain"/>
    <property type="match status" value="1"/>
</dbReference>
<dbReference type="InterPro" id="IPR005467">
    <property type="entry name" value="His_kinase_dom"/>
</dbReference>
<dbReference type="GO" id="GO:0005886">
    <property type="term" value="C:plasma membrane"/>
    <property type="evidence" value="ECO:0007669"/>
    <property type="project" value="TreeGrafter"/>
</dbReference>
<keyword evidence="5 8" id="KW-0812">Transmembrane</keyword>
<keyword evidence="4" id="KW-0808">Transferase</keyword>
<keyword evidence="8" id="KW-0472">Membrane</keyword>
<evidence type="ECO:0000256" key="7">
    <source>
        <dbReference type="ARBA" id="ARBA00022989"/>
    </source>
</evidence>
<evidence type="ECO:0000256" key="4">
    <source>
        <dbReference type="ARBA" id="ARBA00022679"/>
    </source>
</evidence>
<dbReference type="Pfam" id="PF02518">
    <property type="entry name" value="HATPase_c"/>
    <property type="match status" value="1"/>
</dbReference>
<keyword evidence="3" id="KW-0597">Phosphoprotein</keyword>
<feature type="transmembrane region" description="Helical" evidence="8">
    <location>
        <begin position="132"/>
        <end position="154"/>
    </location>
</feature>
<comment type="catalytic activity">
    <reaction evidence="1">
        <text>ATP + protein L-histidine = ADP + protein N-phospho-L-histidine.</text>
        <dbReference type="EC" id="2.7.13.3"/>
    </reaction>
</comment>
<dbReference type="InterPro" id="IPR003661">
    <property type="entry name" value="HisK_dim/P_dom"/>
</dbReference>
<evidence type="ECO:0000256" key="2">
    <source>
        <dbReference type="ARBA" id="ARBA00012438"/>
    </source>
</evidence>
<evidence type="ECO:0000256" key="6">
    <source>
        <dbReference type="ARBA" id="ARBA00022777"/>
    </source>
</evidence>
<dbReference type="PANTHER" id="PTHR45436:SF5">
    <property type="entry name" value="SENSOR HISTIDINE KINASE TRCS"/>
    <property type="match status" value="1"/>
</dbReference>
<sequence>MNKKLLQKTLRYYIIFSLVVMLLGVPLFFFINQWLYLHEADEALQVKKEEFVKFFVPQIKENEIAIFNKLNSDLHIEKNNEGIVKDTIFERNFYNHMDKENEPFRILRSPVTINNKSYIFSVRANLVDDYELALITLAVFTVIILILLIGLFIITRRLSITLWKPFYETLKQIEQFEIDKTSNPKLIANDIEEFNRLNNTINNLIQKNSSIYQSQKEFIENAAHELQTPIAIFKGKLENILQRKDLNSEQFKLIDDLNNTTTRLVKLNKNLLVLSKIDSNSYYEIEKINLHEIINNQLTFFSEQSLSKKISITTEIEENVVVSSNHFLAEMLISNLFLNTINHNVLDGQITIKLTNDKLLFSNTGSLLPLQTEKMFERFSKSNPSSQGNGLGLSIIKKIVDTNHWTINYNFTNRMHTFEIVF</sequence>
<evidence type="ECO:0000256" key="5">
    <source>
        <dbReference type="ARBA" id="ARBA00022692"/>
    </source>
</evidence>
<feature type="domain" description="Histidine kinase" evidence="9">
    <location>
        <begin position="221"/>
        <end position="422"/>
    </location>
</feature>